<dbReference type="HAMAP" id="MF_00376">
    <property type="entry name" value="Dephospho_CoA_kinase"/>
    <property type="match status" value="1"/>
</dbReference>
<dbReference type="InterPro" id="IPR001977">
    <property type="entry name" value="Depp_CoAkinase"/>
</dbReference>
<keyword evidence="1" id="KW-0547">Nucleotide-binding</keyword>
<evidence type="ECO:0000256" key="2">
    <source>
        <dbReference type="ARBA" id="ARBA00022840"/>
    </source>
</evidence>
<sequence length="259" mass="27871">MDASSAREWGDSRVKMRLSRLFCFLTRLTQWGPRFFSACPMLYAHDVLLIGLTGGIGSGKSTVAALLEARGALIVDADAIAREVVEPGSPTLALLVERFGPEILGPDGALNRTALANIAFASSELRKELESITHPAIGEVFFKRIAEAPTDAVVVHDVPLLAESAGALARGYGAIVVVETPKELRLLRLDGRGIPRADAEARMAAQATDEERREIATHVIDNQGDHATLEYLVDGLWNDLLILRDENAALAAQAEELAP</sequence>
<dbReference type="PANTHER" id="PTHR10695:SF46">
    <property type="entry name" value="BIFUNCTIONAL COENZYME A SYNTHASE-RELATED"/>
    <property type="match status" value="1"/>
</dbReference>
<dbReference type="InterPro" id="IPR027417">
    <property type="entry name" value="P-loop_NTPase"/>
</dbReference>
<gene>
    <name evidence="3" type="ORF">UFOPK4071_01457</name>
</gene>
<organism evidence="3">
    <name type="scientific">freshwater metagenome</name>
    <dbReference type="NCBI Taxonomy" id="449393"/>
    <lineage>
        <taxon>unclassified sequences</taxon>
        <taxon>metagenomes</taxon>
        <taxon>ecological metagenomes</taxon>
    </lineage>
</organism>
<dbReference type="PROSITE" id="PS51219">
    <property type="entry name" value="DPCK"/>
    <property type="match status" value="1"/>
</dbReference>
<dbReference type="GO" id="GO:0005524">
    <property type="term" value="F:ATP binding"/>
    <property type="evidence" value="ECO:0007669"/>
    <property type="project" value="UniProtKB-KW"/>
</dbReference>
<proteinExistence type="inferred from homology"/>
<dbReference type="Pfam" id="PF01121">
    <property type="entry name" value="CoaE"/>
    <property type="match status" value="1"/>
</dbReference>
<protein>
    <submittedName>
        <fullName evidence="3">Unannotated protein</fullName>
    </submittedName>
</protein>
<accession>A0A6J7R8U1</accession>
<reference evidence="3" key="1">
    <citation type="submission" date="2020-05" db="EMBL/GenBank/DDBJ databases">
        <authorList>
            <person name="Chiriac C."/>
            <person name="Salcher M."/>
            <person name="Ghai R."/>
            <person name="Kavagutti S V."/>
        </authorList>
    </citation>
    <scope>NUCLEOTIDE SEQUENCE</scope>
</reference>
<dbReference type="NCBIfam" id="TIGR00152">
    <property type="entry name" value="dephospho-CoA kinase"/>
    <property type="match status" value="1"/>
</dbReference>
<dbReference type="PANTHER" id="PTHR10695">
    <property type="entry name" value="DEPHOSPHO-COA KINASE-RELATED"/>
    <property type="match status" value="1"/>
</dbReference>
<dbReference type="CDD" id="cd02022">
    <property type="entry name" value="DPCK"/>
    <property type="match status" value="1"/>
</dbReference>
<dbReference type="SUPFAM" id="SSF52540">
    <property type="entry name" value="P-loop containing nucleoside triphosphate hydrolases"/>
    <property type="match status" value="1"/>
</dbReference>
<dbReference type="GO" id="GO:0004140">
    <property type="term" value="F:dephospho-CoA kinase activity"/>
    <property type="evidence" value="ECO:0007669"/>
    <property type="project" value="InterPro"/>
</dbReference>
<dbReference type="GO" id="GO:0015937">
    <property type="term" value="P:coenzyme A biosynthetic process"/>
    <property type="evidence" value="ECO:0007669"/>
    <property type="project" value="InterPro"/>
</dbReference>
<name>A0A6J7R8U1_9ZZZZ</name>
<dbReference type="NCBIfam" id="NF002879">
    <property type="entry name" value="PRK03333.1"/>
    <property type="match status" value="1"/>
</dbReference>
<dbReference type="Gene3D" id="3.40.50.300">
    <property type="entry name" value="P-loop containing nucleotide triphosphate hydrolases"/>
    <property type="match status" value="1"/>
</dbReference>
<keyword evidence="2" id="KW-0067">ATP-binding</keyword>
<evidence type="ECO:0000313" key="3">
    <source>
        <dbReference type="EMBL" id="CAB5025127.1"/>
    </source>
</evidence>
<dbReference type="AlphaFoldDB" id="A0A6J7R8U1"/>
<evidence type="ECO:0000256" key="1">
    <source>
        <dbReference type="ARBA" id="ARBA00022741"/>
    </source>
</evidence>
<dbReference type="EMBL" id="CAFBPF010000238">
    <property type="protein sequence ID" value="CAB5025127.1"/>
    <property type="molecule type" value="Genomic_DNA"/>
</dbReference>